<dbReference type="EMBL" id="CP045809">
    <property type="protein sequence ID" value="QHN34467.1"/>
    <property type="molecule type" value="Genomic_DNA"/>
</dbReference>
<dbReference type="InterPro" id="IPR050268">
    <property type="entry name" value="NADH-dep_flavin_reductase"/>
</dbReference>
<dbReference type="Pfam" id="PF01613">
    <property type="entry name" value="Flavin_Reduct"/>
    <property type="match status" value="1"/>
</dbReference>
<keyword evidence="5" id="KW-1185">Reference proteome</keyword>
<dbReference type="PANTHER" id="PTHR30466:SF1">
    <property type="entry name" value="FMN REDUCTASE (NADH) RUTF"/>
    <property type="match status" value="1"/>
</dbReference>
<dbReference type="Proteomes" id="UP001059836">
    <property type="component" value="Chromosome"/>
</dbReference>
<accession>A0ABX6IF58</accession>
<evidence type="ECO:0000256" key="2">
    <source>
        <dbReference type="ARBA" id="ARBA00023002"/>
    </source>
</evidence>
<evidence type="ECO:0000256" key="1">
    <source>
        <dbReference type="ARBA" id="ARBA00008898"/>
    </source>
</evidence>
<dbReference type="InterPro" id="IPR002563">
    <property type="entry name" value="Flavin_Rdtase-like_dom"/>
</dbReference>
<dbReference type="SMART" id="SM00903">
    <property type="entry name" value="Flavin_Reduct"/>
    <property type="match status" value="1"/>
</dbReference>
<dbReference type="SUPFAM" id="SSF50475">
    <property type="entry name" value="FMN-binding split barrel"/>
    <property type="match status" value="1"/>
</dbReference>
<comment type="similarity">
    <text evidence="1">Belongs to the non-flavoprotein flavin reductase family.</text>
</comment>
<keyword evidence="2" id="KW-0560">Oxidoreductase</keyword>
<proteinExistence type="inferred from homology"/>
<evidence type="ECO:0000259" key="3">
    <source>
        <dbReference type="SMART" id="SM00903"/>
    </source>
</evidence>
<evidence type="ECO:0000313" key="4">
    <source>
        <dbReference type="EMBL" id="QHN34467.1"/>
    </source>
</evidence>
<protein>
    <submittedName>
        <fullName evidence="4">Flavin reductase</fullName>
    </submittedName>
</protein>
<dbReference type="RefSeq" id="WP_213247595.1">
    <property type="nucleotide sequence ID" value="NZ_CP045806.1"/>
</dbReference>
<name>A0ABX6IF58_9ACTN</name>
<organism evidence="4 5">
    <name type="scientific">Gordonia pseudamarae</name>
    <dbReference type="NCBI Taxonomy" id="2831662"/>
    <lineage>
        <taxon>Bacteria</taxon>
        <taxon>Bacillati</taxon>
        <taxon>Actinomycetota</taxon>
        <taxon>Actinomycetes</taxon>
        <taxon>Mycobacteriales</taxon>
        <taxon>Gordoniaceae</taxon>
        <taxon>Gordonia</taxon>
    </lineage>
</organism>
<sequence>MVPTQPVTPSNVTPEVFADLFREHPGGVAVVTADAGGGPVAMTVTSVSSVDVSPPILMFSVSGRSSSAPTIRAARTVVVHLLDADDVEIAKLAATHGVDRFADNSSWSRLPTGEPRYHGTRAWIRGMPVASMDAGDATIIAVWALEAGTAEGKSAAPLVYHARTWHGLGEHSRLDRPSGQD</sequence>
<gene>
    <name evidence="4" type="ORF">GII31_05695</name>
</gene>
<dbReference type="PANTHER" id="PTHR30466">
    <property type="entry name" value="FLAVIN REDUCTASE"/>
    <property type="match status" value="1"/>
</dbReference>
<dbReference type="InterPro" id="IPR012349">
    <property type="entry name" value="Split_barrel_FMN-bd"/>
</dbReference>
<reference evidence="4" key="1">
    <citation type="journal article" date="2021" name="Nat. Microbiol.">
        <title>Cocultivation of an ultrasmall environmental parasitic bacterium with lytic ability against bacteria associated with wastewater foams.</title>
        <authorList>
            <person name="Batinovic S."/>
            <person name="Rose J.J.A."/>
            <person name="Ratcliffe J."/>
            <person name="Seviour R.J."/>
            <person name="Petrovski S."/>
        </authorList>
    </citation>
    <scope>NUCLEOTIDE SEQUENCE</scope>
    <source>
        <strain evidence="4">CON9</strain>
    </source>
</reference>
<evidence type="ECO:0000313" key="5">
    <source>
        <dbReference type="Proteomes" id="UP001059836"/>
    </source>
</evidence>
<feature type="domain" description="Flavin reductase like" evidence="3">
    <location>
        <begin position="21"/>
        <end position="167"/>
    </location>
</feature>
<dbReference type="Gene3D" id="2.30.110.10">
    <property type="entry name" value="Electron Transport, Fmn-binding Protein, Chain A"/>
    <property type="match status" value="1"/>
</dbReference>